<evidence type="ECO:0000256" key="1">
    <source>
        <dbReference type="SAM" id="MobiDB-lite"/>
    </source>
</evidence>
<evidence type="ECO:0000313" key="3">
    <source>
        <dbReference type="Proteomes" id="UP000026962"/>
    </source>
</evidence>
<dbReference type="Proteomes" id="UP000026962">
    <property type="component" value="Chromosome 5"/>
</dbReference>
<proteinExistence type="predicted"/>
<name>A0A0E0L3X5_ORYPU</name>
<accession>A0A0E0L3X5</accession>
<evidence type="ECO:0000313" key="2">
    <source>
        <dbReference type="EnsemblPlants" id="OPUNC05G18240.1"/>
    </source>
</evidence>
<organism evidence="2">
    <name type="scientific">Oryza punctata</name>
    <name type="common">Red rice</name>
    <dbReference type="NCBI Taxonomy" id="4537"/>
    <lineage>
        <taxon>Eukaryota</taxon>
        <taxon>Viridiplantae</taxon>
        <taxon>Streptophyta</taxon>
        <taxon>Embryophyta</taxon>
        <taxon>Tracheophyta</taxon>
        <taxon>Spermatophyta</taxon>
        <taxon>Magnoliopsida</taxon>
        <taxon>Liliopsida</taxon>
        <taxon>Poales</taxon>
        <taxon>Poaceae</taxon>
        <taxon>BOP clade</taxon>
        <taxon>Oryzoideae</taxon>
        <taxon>Oryzeae</taxon>
        <taxon>Oryzinae</taxon>
        <taxon>Oryza</taxon>
    </lineage>
</organism>
<dbReference type="AlphaFoldDB" id="A0A0E0L3X5"/>
<dbReference type="HOGENOM" id="CLU_1498635_0_0_1"/>
<reference evidence="2" key="2">
    <citation type="submission" date="2018-05" db="EMBL/GenBank/DDBJ databases">
        <title>OpunRS2 (Oryza punctata Reference Sequence Version 2).</title>
        <authorList>
            <person name="Zhang J."/>
            <person name="Kudrna D."/>
            <person name="Lee S."/>
            <person name="Talag J."/>
            <person name="Welchert J."/>
            <person name="Wing R.A."/>
        </authorList>
    </citation>
    <scope>NUCLEOTIDE SEQUENCE [LARGE SCALE GENOMIC DNA]</scope>
</reference>
<feature type="region of interest" description="Disordered" evidence="1">
    <location>
        <begin position="109"/>
        <end position="141"/>
    </location>
</feature>
<keyword evidence="3" id="KW-1185">Reference proteome</keyword>
<dbReference type="Gramene" id="OPUNC05G18240.1">
    <property type="protein sequence ID" value="OPUNC05G18240.1"/>
    <property type="gene ID" value="OPUNC05G18240"/>
</dbReference>
<sequence length="180" mass="20021">MRRERRERSSYTVHTWECFCAARYVDQRVPMHALPETGSMDEGGMNIAKRALSKSSRCRSIVPPAPSTAAALLHRCPRPPLPLSSTTALALHRHSRPPPPSSFTAALALHRHPRPPPPPIESCNLHHRSPPPPPPTRPSTANIELKRFLSSLLRCVTHLVTTFVWFDGTDTDTYASVARS</sequence>
<protein>
    <submittedName>
        <fullName evidence="2">Uncharacterized protein</fullName>
    </submittedName>
</protein>
<dbReference type="EnsemblPlants" id="OPUNC05G18240.1">
    <property type="protein sequence ID" value="OPUNC05G18240.1"/>
    <property type="gene ID" value="OPUNC05G18240"/>
</dbReference>
<reference evidence="2" key="1">
    <citation type="submission" date="2015-04" db="UniProtKB">
        <authorList>
            <consortium name="EnsemblPlants"/>
        </authorList>
    </citation>
    <scope>IDENTIFICATION</scope>
</reference>